<reference evidence="8 9" key="1">
    <citation type="submission" date="2020-08" db="EMBL/GenBank/DDBJ databases">
        <title>Genomic Encyclopedia of Type Strains, Phase IV (KMG-V): Genome sequencing to study the core and pangenomes of soil and plant-associated prokaryotes.</title>
        <authorList>
            <person name="Whitman W."/>
        </authorList>
    </citation>
    <scope>NUCLEOTIDE SEQUENCE [LARGE SCALE GENOMIC DNA]</scope>
    <source>
        <strain evidence="8 9">MP7CTX6</strain>
    </source>
</reference>
<dbReference type="InterPro" id="IPR003423">
    <property type="entry name" value="OMP_efflux"/>
</dbReference>
<evidence type="ECO:0000256" key="6">
    <source>
        <dbReference type="ARBA" id="ARBA00023136"/>
    </source>
</evidence>
<keyword evidence="5" id="KW-0812">Transmembrane</keyword>
<dbReference type="PANTHER" id="PTHR30026:SF20">
    <property type="entry name" value="OUTER MEMBRANE PROTEIN TOLC"/>
    <property type="match status" value="1"/>
</dbReference>
<keyword evidence="4" id="KW-1134">Transmembrane beta strand</keyword>
<dbReference type="GO" id="GO:0009279">
    <property type="term" value="C:cell outer membrane"/>
    <property type="evidence" value="ECO:0007669"/>
    <property type="project" value="UniProtKB-SubCell"/>
</dbReference>
<accession>A0A7W8YR52</accession>
<dbReference type="GO" id="GO:0015562">
    <property type="term" value="F:efflux transmembrane transporter activity"/>
    <property type="evidence" value="ECO:0007669"/>
    <property type="project" value="InterPro"/>
</dbReference>
<dbReference type="InterPro" id="IPR051906">
    <property type="entry name" value="TolC-like"/>
</dbReference>
<dbReference type="RefSeq" id="WP_183866336.1">
    <property type="nucleotide sequence ID" value="NZ_JACHCF010000003.1"/>
</dbReference>
<evidence type="ECO:0000313" key="8">
    <source>
        <dbReference type="EMBL" id="MBB5620291.1"/>
    </source>
</evidence>
<organism evidence="8 9">
    <name type="scientific">Pedobacter cryoconitis</name>
    <dbReference type="NCBI Taxonomy" id="188932"/>
    <lineage>
        <taxon>Bacteria</taxon>
        <taxon>Pseudomonadati</taxon>
        <taxon>Bacteroidota</taxon>
        <taxon>Sphingobacteriia</taxon>
        <taxon>Sphingobacteriales</taxon>
        <taxon>Sphingobacteriaceae</taxon>
        <taxon>Pedobacter</taxon>
    </lineage>
</organism>
<gene>
    <name evidence="8" type="ORF">HDE69_001340</name>
</gene>
<dbReference type="SUPFAM" id="SSF56954">
    <property type="entry name" value="Outer membrane efflux proteins (OEP)"/>
    <property type="match status" value="1"/>
</dbReference>
<comment type="caution">
    <text evidence="8">The sequence shown here is derived from an EMBL/GenBank/DDBJ whole genome shotgun (WGS) entry which is preliminary data.</text>
</comment>
<dbReference type="EMBL" id="JACHCF010000003">
    <property type="protein sequence ID" value="MBB5620291.1"/>
    <property type="molecule type" value="Genomic_DNA"/>
</dbReference>
<dbReference type="GO" id="GO:1990281">
    <property type="term" value="C:efflux pump complex"/>
    <property type="evidence" value="ECO:0007669"/>
    <property type="project" value="TreeGrafter"/>
</dbReference>
<keyword evidence="7" id="KW-0998">Cell outer membrane</keyword>
<protein>
    <submittedName>
        <fullName evidence="8">Outer membrane protein TolC</fullName>
    </submittedName>
</protein>
<dbReference type="GO" id="GO:0015288">
    <property type="term" value="F:porin activity"/>
    <property type="evidence" value="ECO:0007669"/>
    <property type="project" value="TreeGrafter"/>
</dbReference>
<keyword evidence="3" id="KW-0813">Transport</keyword>
<evidence type="ECO:0000256" key="2">
    <source>
        <dbReference type="ARBA" id="ARBA00007613"/>
    </source>
</evidence>
<sequence length="438" mass="50217">MKLFLVIFIFITTTCHVQAGTDTLRLSRSEAIKIGLQNRFDLKANAYDVRIAASKIIQAKNNLFPEINGSASLKYSPQLQNSVIPGGVLPGFDQSQLVPLTVKSESVFGLNLSQPVFNKSLINEIKLGRINLAIQQEKNRAEEINISFQISQAYLNVQLRDLQKKIAADIARRNNEYAMIAEGMYQHGSLIENYYLRAKLDRDNAKQLQKQAEQDYGLSLMELYYQLNIPKGTVVNISDPLDAIASNISDFQDKAEERTELRQLKFRQQEDQLSLKNIKQSVLPSVYLGANYSQQFLSDRFNYGQGRWWSPFSYFTLNVNIPISTHLKLKGKKQEYQERISQNELLLEQKKADINYEIQQARTSLSNAVLNMRNTKSSYELSKTIFHNQQQQYQMGAFAYSELIDTEKTLSVTERNYIQSAYELLLAQIKLQKATNNF</sequence>
<dbReference type="Proteomes" id="UP000537718">
    <property type="component" value="Unassembled WGS sequence"/>
</dbReference>
<evidence type="ECO:0000256" key="3">
    <source>
        <dbReference type="ARBA" id="ARBA00022448"/>
    </source>
</evidence>
<proteinExistence type="inferred from homology"/>
<dbReference type="Gene3D" id="1.20.1600.10">
    <property type="entry name" value="Outer membrane efflux proteins (OEP)"/>
    <property type="match status" value="1"/>
</dbReference>
<comment type="similarity">
    <text evidence="2">Belongs to the outer membrane factor (OMF) (TC 1.B.17) family.</text>
</comment>
<evidence type="ECO:0000256" key="7">
    <source>
        <dbReference type="ARBA" id="ARBA00023237"/>
    </source>
</evidence>
<keyword evidence="6" id="KW-0472">Membrane</keyword>
<evidence type="ECO:0000256" key="5">
    <source>
        <dbReference type="ARBA" id="ARBA00022692"/>
    </source>
</evidence>
<evidence type="ECO:0000313" key="9">
    <source>
        <dbReference type="Proteomes" id="UP000537718"/>
    </source>
</evidence>
<dbReference type="PANTHER" id="PTHR30026">
    <property type="entry name" value="OUTER MEMBRANE PROTEIN TOLC"/>
    <property type="match status" value="1"/>
</dbReference>
<comment type="subcellular location">
    <subcellularLocation>
        <location evidence="1">Cell outer membrane</location>
    </subcellularLocation>
</comment>
<evidence type="ECO:0000256" key="1">
    <source>
        <dbReference type="ARBA" id="ARBA00004442"/>
    </source>
</evidence>
<dbReference type="AlphaFoldDB" id="A0A7W8YR52"/>
<evidence type="ECO:0000256" key="4">
    <source>
        <dbReference type="ARBA" id="ARBA00022452"/>
    </source>
</evidence>
<dbReference type="Pfam" id="PF02321">
    <property type="entry name" value="OEP"/>
    <property type="match status" value="1"/>
</dbReference>
<name>A0A7W8YR52_9SPHI</name>